<reference evidence="2 3" key="1">
    <citation type="journal article" date="2016" name="Nat. Commun.">
        <title>Thousands of microbial genomes shed light on interconnected biogeochemical processes in an aquifer system.</title>
        <authorList>
            <person name="Anantharaman K."/>
            <person name="Brown C.T."/>
            <person name="Hug L.A."/>
            <person name="Sharon I."/>
            <person name="Castelle C.J."/>
            <person name="Probst A.J."/>
            <person name="Thomas B.C."/>
            <person name="Singh A."/>
            <person name="Wilkins M.J."/>
            <person name="Karaoz U."/>
            <person name="Brodie E.L."/>
            <person name="Williams K.H."/>
            <person name="Hubbard S.S."/>
            <person name="Banfield J.F."/>
        </authorList>
    </citation>
    <scope>NUCLEOTIDE SEQUENCE [LARGE SCALE GENOMIC DNA]</scope>
</reference>
<evidence type="ECO:0000256" key="1">
    <source>
        <dbReference type="SAM" id="Phobius"/>
    </source>
</evidence>
<keyword evidence="1" id="KW-1133">Transmembrane helix</keyword>
<keyword evidence="1" id="KW-0812">Transmembrane</keyword>
<organism evidence="2 3">
    <name type="scientific">Candidatus Woykebacteria bacterium RIFCSPHIGHO2_02_FULL_43_16b</name>
    <dbReference type="NCBI Taxonomy" id="1802601"/>
    <lineage>
        <taxon>Bacteria</taxon>
        <taxon>Candidatus Woykeibacteriota</taxon>
    </lineage>
</organism>
<dbReference type="EMBL" id="MHCX01000045">
    <property type="protein sequence ID" value="OGY28731.1"/>
    <property type="molecule type" value="Genomic_DNA"/>
</dbReference>
<feature type="transmembrane region" description="Helical" evidence="1">
    <location>
        <begin position="84"/>
        <end position="105"/>
    </location>
</feature>
<dbReference type="AlphaFoldDB" id="A0A1G1WMA7"/>
<feature type="transmembrane region" description="Helical" evidence="1">
    <location>
        <begin position="175"/>
        <end position="197"/>
    </location>
</feature>
<dbReference type="Proteomes" id="UP000177821">
    <property type="component" value="Unassembled WGS sequence"/>
</dbReference>
<proteinExistence type="predicted"/>
<feature type="transmembrane region" description="Helical" evidence="1">
    <location>
        <begin position="117"/>
        <end position="139"/>
    </location>
</feature>
<feature type="transmembrane region" description="Helical" evidence="1">
    <location>
        <begin position="20"/>
        <end position="47"/>
    </location>
</feature>
<name>A0A1G1WMA7_9BACT</name>
<evidence type="ECO:0000313" key="2">
    <source>
        <dbReference type="EMBL" id="OGY28731.1"/>
    </source>
</evidence>
<feature type="transmembrane region" description="Helical" evidence="1">
    <location>
        <begin position="145"/>
        <end position="163"/>
    </location>
</feature>
<protein>
    <submittedName>
        <fullName evidence="2">Uncharacterized protein</fullName>
    </submittedName>
</protein>
<accession>A0A1G1WMA7</accession>
<feature type="transmembrane region" description="Helical" evidence="1">
    <location>
        <begin position="54"/>
        <end position="72"/>
    </location>
</feature>
<keyword evidence="1" id="KW-0472">Membrane</keyword>
<evidence type="ECO:0000313" key="3">
    <source>
        <dbReference type="Proteomes" id="UP000177821"/>
    </source>
</evidence>
<gene>
    <name evidence="2" type="ORF">A3J50_01300</name>
</gene>
<feature type="transmembrane region" description="Helical" evidence="1">
    <location>
        <begin position="209"/>
        <end position="226"/>
    </location>
</feature>
<sequence length="256" mass="28966">MKLRRGKEIGEYSLWLSVPFGLMSGIFVSLDTLSLIPIVIFWMLFFVLVHKKGFGYSLASFVIFGATSWGISAKTSFVFISQTWPMSILFIAFLTIPTVITTLHIWDGRPTEDKLYFLRSGTYHPVFLAGLGLLGGFSYSESPEGLRFFLLVMLVTGFLAFRMVRKHPYLQGMTLWFMCLVCFLTTTALFSKEIAFWTESQIATLKPGLTLIMVWIVGAMFLARILDRETQNSILKYSGEALVKKLISSSNNLPTR</sequence>
<comment type="caution">
    <text evidence="2">The sequence shown here is derived from an EMBL/GenBank/DDBJ whole genome shotgun (WGS) entry which is preliminary data.</text>
</comment>